<accession>A0A933GJV3</accession>
<dbReference type="Gene3D" id="1.20.1250.20">
    <property type="entry name" value="MFS general substrate transporter like domains"/>
    <property type="match status" value="1"/>
</dbReference>
<feature type="transmembrane region" description="Helical" evidence="6">
    <location>
        <begin position="98"/>
        <end position="121"/>
    </location>
</feature>
<evidence type="ECO:0000256" key="3">
    <source>
        <dbReference type="ARBA" id="ARBA00022692"/>
    </source>
</evidence>
<sequence length="409" mass="44102">MGKENRWLIFLCAGRICLSLIFTSYSAVLPFVAAEWKMSSAQAGSVQSAWHGGYLISLFVAGFLADRFGAKKTLIRMSMASAAASTAFAFFSRSYLSALVLFGIAGLCSGGSYTPGLKLIFERTAPRSKGAMMGFFLASGSIGYALALWLSAWVIPNAGWRAALGLCALVTVLGAATMLFSLRPVPETLVNTSRPQEPENWSGLFRNRAAMSCILAYTFHAWELLGMWAWLPSFIIQTQAAFTGRVVTFGLTLAAISHLASSLGSIIGGRLSDIFGRSFVMLVMSLASLSCSFSIGWLYGEPRILFFVLVIVYNLFAIGDSAVYSTALAEVVPAHRLGAAYSFRSVLGFGAGAISPWIFGVVLDFGQLGLVTKETAWGLSWTSLALGALPGIVMIRWFRKLVRQKVDLK</sequence>
<keyword evidence="2" id="KW-1003">Cell membrane</keyword>
<feature type="transmembrane region" description="Helical" evidence="6">
    <location>
        <begin position="209"/>
        <end position="231"/>
    </location>
</feature>
<dbReference type="InterPro" id="IPR050189">
    <property type="entry name" value="MFS_Efflux_Transporters"/>
</dbReference>
<proteinExistence type="predicted"/>
<dbReference type="GO" id="GO:0022857">
    <property type="term" value="F:transmembrane transporter activity"/>
    <property type="evidence" value="ECO:0007669"/>
    <property type="project" value="InterPro"/>
</dbReference>
<comment type="caution">
    <text evidence="8">The sequence shown here is derived from an EMBL/GenBank/DDBJ whole genome shotgun (WGS) entry which is preliminary data.</text>
</comment>
<feature type="transmembrane region" description="Helical" evidence="6">
    <location>
        <begin position="74"/>
        <end position="92"/>
    </location>
</feature>
<keyword evidence="5 6" id="KW-0472">Membrane</keyword>
<gene>
    <name evidence="8" type="ORF">HY730_00095</name>
</gene>
<dbReference type="PANTHER" id="PTHR43124:SF3">
    <property type="entry name" value="CHLORAMPHENICOL EFFLUX PUMP RV0191"/>
    <property type="match status" value="1"/>
</dbReference>
<evidence type="ECO:0000256" key="5">
    <source>
        <dbReference type="ARBA" id="ARBA00023136"/>
    </source>
</evidence>
<feature type="transmembrane region" description="Helical" evidence="6">
    <location>
        <begin position="133"/>
        <end position="156"/>
    </location>
</feature>
<feature type="transmembrane region" description="Helical" evidence="6">
    <location>
        <begin position="7"/>
        <end position="28"/>
    </location>
</feature>
<comment type="subcellular location">
    <subcellularLocation>
        <location evidence="1">Cell membrane</location>
        <topology evidence="1">Multi-pass membrane protein</topology>
    </subcellularLocation>
</comment>
<name>A0A933GJV3_UNCTE</name>
<dbReference type="PANTHER" id="PTHR43124">
    <property type="entry name" value="PURINE EFFLUX PUMP PBUE"/>
    <property type="match status" value="1"/>
</dbReference>
<feature type="transmembrane region" description="Helical" evidence="6">
    <location>
        <begin position="162"/>
        <end position="182"/>
    </location>
</feature>
<evidence type="ECO:0000313" key="8">
    <source>
        <dbReference type="EMBL" id="MBI4594761.1"/>
    </source>
</evidence>
<feature type="transmembrane region" description="Helical" evidence="6">
    <location>
        <begin position="305"/>
        <end position="329"/>
    </location>
</feature>
<feature type="transmembrane region" description="Helical" evidence="6">
    <location>
        <begin position="246"/>
        <end position="267"/>
    </location>
</feature>
<dbReference type="AlphaFoldDB" id="A0A933GJV3"/>
<feature type="transmembrane region" description="Helical" evidence="6">
    <location>
        <begin position="48"/>
        <end position="65"/>
    </location>
</feature>
<dbReference type="InterPro" id="IPR036259">
    <property type="entry name" value="MFS_trans_sf"/>
</dbReference>
<dbReference type="Proteomes" id="UP000772181">
    <property type="component" value="Unassembled WGS sequence"/>
</dbReference>
<dbReference type="Pfam" id="PF07690">
    <property type="entry name" value="MFS_1"/>
    <property type="match status" value="1"/>
</dbReference>
<protein>
    <submittedName>
        <fullName evidence="8">MFS transporter</fullName>
    </submittedName>
</protein>
<evidence type="ECO:0000256" key="4">
    <source>
        <dbReference type="ARBA" id="ARBA00022989"/>
    </source>
</evidence>
<evidence type="ECO:0000256" key="6">
    <source>
        <dbReference type="SAM" id="Phobius"/>
    </source>
</evidence>
<dbReference type="SUPFAM" id="SSF103473">
    <property type="entry name" value="MFS general substrate transporter"/>
    <property type="match status" value="1"/>
</dbReference>
<dbReference type="InterPro" id="IPR020846">
    <property type="entry name" value="MFS_dom"/>
</dbReference>
<dbReference type="EMBL" id="JACQWF010000005">
    <property type="protein sequence ID" value="MBI4594761.1"/>
    <property type="molecule type" value="Genomic_DNA"/>
</dbReference>
<dbReference type="PROSITE" id="PS50850">
    <property type="entry name" value="MFS"/>
    <property type="match status" value="1"/>
</dbReference>
<keyword evidence="4 6" id="KW-1133">Transmembrane helix</keyword>
<keyword evidence="3 6" id="KW-0812">Transmembrane</keyword>
<feature type="transmembrane region" description="Helical" evidence="6">
    <location>
        <begin position="379"/>
        <end position="398"/>
    </location>
</feature>
<feature type="domain" description="Major facilitator superfamily (MFS) profile" evidence="7">
    <location>
        <begin position="1"/>
        <end position="403"/>
    </location>
</feature>
<evidence type="ECO:0000259" key="7">
    <source>
        <dbReference type="PROSITE" id="PS50850"/>
    </source>
</evidence>
<evidence type="ECO:0000313" key="9">
    <source>
        <dbReference type="Proteomes" id="UP000772181"/>
    </source>
</evidence>
<organism evidence="8 9">
    <name type="scientific">Tectimicrobiota bacterium</name>
    <dbReference type="NCBI Taxonomy" id="2528274"/>
    <lineage>
        <taxon>Bacteria</taxon>
        <taxon>Pseudomonadati</taxon>
        <taxon>Nitrospinota/Tectimicrobiota group</taxon>
        <taxon>Candidatus Tectimicrobiota</taxon>
    </lineage>
</organism>
<dbReference type="GO" id="GO:0005886">
    <property type="term" value="C:plasma membrane"/>
    <property type="evidence" value="ECO:0007669"/>
    <property type="project" value="UniProtKB-SubCell"/>
</dbReference>
<reference evidence="8" key="1">
    <citation type="submission" date="2020-07" db="EMBL/GenBank/DDBJ databases">
        <title>Huge and variable diversity of episymbiotic CPR bacteria and DPANN archaea in groundwater ecosystems.</title>
        <authorList>
            <person name="He C.Y."/>
            <person name="Keren R."/>
            <person name="Whittaker M."/>
            <person name="Farag I.F."/>
            <person name="Doudna J."/>
            <person name="Cate J.H.D."/>
            <person name="Banfield J.F."/>
        </authorList>
    </citation>
    <scope>NUCLEOTIDE SEQUENCE</scope>
    <source>
        <strain evidence="8">NC_groundwater_1482_Ag_S-0.65um_47_24</strain>
    </source>
</reference>
<feature type="transmembrane region" description="Helical" evidence="6">
    <location>
        <begin position="279"/>
        <end position="299"/>
    </location>
</feature>
<evidence type="ECO:0000256" key="2">
    <source>
        <dbReference type="ARBA" id="ARBA00022475"/>
    </source>
</evidence>
<feature type="transmembrane region" description="Helical" evidence="6">
    <location>
        <begin position="341"/>
        <end position="359"/>
    </location>
</feature>
<evidence type="ECO:0000256" key="1">
    <source>
        <dbReference type="ARBA" id="ARBA00004651"/>
    </source>
</evidence>
<dbReference type="InterPro" id="IPR011701">
    <property type="entry name" value="MFS"/>
</dbReference>